<reference evidence="2 3" key="1">
    <citation type="journal article" date="2013" name="Genome Announc.">
        <title>Draft Genome Sequence of Holospora undulata Strain HU1, a Micronucleus-Specific Symbiont of the Ciliate Paramecium caudatum.</title>
        <authorList>
            <person name="Dohra H."/>
            <person name="Suzuki H."/>
            <person name="Suzuki T."/>
            <person name="Tanaka K."/>
            <person name="Fujishima M."/>
        </authorList>
    </citation>
    <scope>NUCLEOTIDE SEQUENCE [LARGE SCALE GENOMIC DNA]</scope>
    <source>
        <strain evidence="2 3">HU1</strain>
    </source>
</reference>
<evidence type="ECO:0000313" key="2">
    <source>
        <dbReference type="EMBL" id="ETZ04652.1"/>
    </source>
</evidence>
<dbReference type="Proteomes" id="UP000026922">
    <property type="component" value="Unassembled WGS sequence"/>
</dbReference>
<evidence type="ECO:0000256" key="1">
    <source>
        <dbReference type="SAM" id="MobiDB-lite"/>
    </source>
</evidence>
<organism evidence="2 3">
    <name type="scientific">Holospora undulata HU1</name>
    <dbReference type="NCBI Taxonomy" id="1321371"/>
    <lineage>
        <taxon>Bacteria</taxon>
        <taxon>Pseudomonadati</taxon>
        <taxon>Pseudomonadota</taxon>
        <taxon>Alphaproteobacteria</taxon>
        <taxon>Holosporales</taxon>
        <taxon>Holosporaceae</taxon>
        <taxon>Holospora</taxon>
    </lineage>
</organism>
<dbReference type="EMBL" id="ARPM03000164">
    <property type="protein sequence ID" value="ETZ04652.1"/>
    <property type="molecule type" value="Genomic_DNA"/>
</dbReference>
<gene>
    <name evidence="2" type="ORF">K737_300946</name>
</gene>
<sequence length="78" mass="8906">MLATQPPFFLQETSCSASQSSPPPKQKFVEKYEELLKHPPENKPNFIRGWGAMATKITYGGIRRGERKPLRPLLHGRE</sequence>
<name>A0A061JH97_9PROT</name>
<accession>A0A061JH97</accession>
<dbReference type="AlphaFoldDB" id="A0A061JH97"/>
<proteinExistence type="predicted"/>
<evidence type="ECO:0000313" key="3">
    <source>
        <dbReference type="Proteomes" id="UP000026922"/>
    </source>
</evidence>
<keyword evidence="3" id="KW-1185">Reference proteome</keyword>
<protein>
    <submittedName>
        <fullName evidence="2">Uncharacterized protein</fullName>
    </submittedName>
</protein>
<comment type="caution">
    <text evidence="2">The sequence shown here is derived from an EMBL/GenBank/DDBJ whole genome shotgun (WGS) entry which is preliminary data.</text>
</comment>
<feature type="region of interest" description="Disordered" evidence="1">
    <location>
        <begin position="1"/>
        <end position="25"/>
    </location>
</feature>